<accession>A0A3F2RN93</accession>
<dbReference type="EMBL" id="MBDO02000174">
    <property type="protein sequence ID" value="RLN60890.1"/>
    <property type="molecule type" value="Genomic_DNA"/>
</dbReference>
<proteinExistence type="predicted"/>
<evidence type="ECO:0000313" key="2">
    <source>
        <dbReference type="EMBL" id="RLN60890.1"/>
    </source>
</evidence>
<organism evidence="2 3">
    <name type="scientific">Phytophthora kernoviae</name>
    <dbReference type="NCBI Taxonomy" id="325452"/>
    <lineage>
        <taxon>Eukaryota</taxon>
        <taxon>Sar</taxon>
        <taxon>Stramenopiles</taxon>
        <taxon>Oomycota</taxon>
        <taxon>Peronosporomycetes</taxon>
        <taxon>Peronosporales</taxon>
        <taxon>Peronosporaceae</taxon>
        <taxon>Phytophthora</taxon>
    </lineage>
</organism>
<dbReference type="AlphaFoldDB" id="A0A3F2RN93"/>
<dbReference type="Proteomes" id="UP000277300">
    <property type="component" value="Unassembled WGS sequence"/>
</dbReference>
<name>A0A3F2RN93_9STRA</name>
<sequence length="80" mass="8979">MTHATCHFGCNSYAMVVVEKKASKKCKKNDGTAEFVSKEKKVGKKKVKTPEEIAEEDTFAKELFNVMRFSEIFASNPSVD</sequence>
<reference evidence="3 4" key="1">
    <citation type="submission" date="2018-07" db="EMBL/GenBank/DDBJ databases">
        <title>Genome sequencing of oomycete isolates from Chile give support for New Zealand origin for Phytophthora kernoviae and make available the first Nothophytophthora sp. genome.</title>
        <authorList>
            <person name="Studholme D.J."/>
            <person name="Sanfuentes E."/>
            <person name="Panda P."/>
            <person name="Hill R."/>
            <person name="Sambles C."/>
            <person name="Grant M."/>
            <person name="Williams N.M."/>
            <person name="Mcdougal R.L."/>
        </authorList>
    </citation>
    <scope>NUCLEOTIDE SEQUENCE [LARGE SCALE GENOMIC DNA]</scope>
    <source>
        <strain evidence="2">Chile6</strain>
        <strain evidence="1">Chile7</strain>
    </source>
</reference>
<dbReference type="Proteomes" id="UP000284657">
    <property type="component" value="Unassembled WGS sequence"/>
</dbReference>
<protein>
    <submittedName>
        <fullName evidence="2">Uncharacterized protein</fullName>
    </submittedName>
</protein>
<gene>
    <name evidence="1" type="ORF">BBJ29_007658</name>
    <name evidence="2" type="ORF">BBP00_00005705</name>
</gene>
<evidence type="ECO:0000313" key="4">
    <source>
        <dbReference type="Proteomes" id="UP000284657"/>
    </source>
</evidence>
<evidence type="ECO:0000313" key="1">
    <source>
        <dbReference type="EMBL" id="RLN49033.1"/>
    </source>
</evidence>
<dbReference type="EMBL" id="MBAD02002212">
    <property type="protein sequence ID" value="RLN49033.1"/>
    <property type="molecule type" value="Genomic_DNA"/>
</dbReference>
<comment type="caution">
    <text evidence="2">The sequence shown here is derived from an EMBL/GenBank/DDBJ whole genome shotgun (WGS) entry which is preliminary data.</text>
</comment>
<evidence type="ECO:0000313" key="3">
    <source>
        <dbReference type="Proteomes" id="UP000277300"/>
    </source>
</evidence>